<sequence length="44" mass="4496">MWANATGSKAAENAAQGPVRTAVGLLHPITRGPKPGKNFPAKAL</sequence>
<evidence type="ECO:0000313" key="2">
    <source>
        <dbReference type="EMBL" id="MFD1130618.1"/>
    </source>
</evidence>
<name>A0ABW3PZ36_9BACL</name>
<organism evidence="2 3">
    <name type="scientific">Paenibacillus provencensis</name>
    <dbReference type="NCBI Taxonomy" id="441151"/>
    <lineage>
        <taxon>Bacteria</taxon>
        <taxon>Bacillati</taxon>
        <taxon>Bacillota</taxon>
        <taxon>Bacilli</taxon>
        <taxon>Bacillales</taxon>
        <taxon>Paenibacillaceae</taxon>
        <taxon>Paenibacillus</taxon>
    </lineage>
</organism>
<accession>A0ABW3PZ36</accession>
<gene>
    <name evidence="2" type="ORF">ACFQ3J_20965</name>
</gene>
<comment type="caution">
    <text evidence="2">The sequence shown here is derived from an EMBL/GenBank/DDBJ whole genome shotgun (WGS) entry which is preliminary data.</text>
</comment>
<dbReference type="RefSeq" id="WP_379293886.1">
    <property type="nucleotide sequence ID" value="NZ_JBHTKX010000004.1"/>
</dbReference>
<feature type="region of interest" description="Disordered" evidence="1">
    <location>
        <begin position="25"/>
        <end position="44"/>
    </location>
</feature>
<proteinExistence type="predicted"/>
<dbReference type="EMBL" id="JBHTKX010000004">
    <property type="protein sequence ID" value="MFD1130618.1"/>
    <property type="molecule type" value="Genomic_DNA"/>
</dbReference>
<protein>
    <submittedName>
        <fullName evidence="2">Uncharacterized protein</fullName>
    </submittedName>
</protein>
<evidence type="ECO:0000313" key="3">
    <source>
        <dbReference type="Proteomes" id="UP001597169"/>
    </source>
</evidence>
<keyword evidence="3" id="KW-1185">Reference proteome</keyword>
<reference evidence="3" key="1">
    <citation type="journal article" date="2019" name="Int. J. Syst. Evol. Microbiol.">
        <title>The Global Catalogue of Microorganisms (GCM) 10K type strain sequencing project: providing services to taxonomists for standard genome sequencing and annotation.</title>
        <authorList>
            <consortium name="The Broad Institute Genomics Platform"/>
            <consortium name="The Broad Institute Genome Sequencing Center for Infectious Disease"/>
            <person name="Wu L."/>
            <person name="Ma J."/>
        </authorList>
    </citation>
    <scope>NUCLEOTIDE SEQUENCE [LARGE SCALE GENOMIC DNA]</scope>
    <source>
        <strain evidence="3">CCUG 53519</strain>
    </source>
</reference>
<dbReference type="Proteomes" id="UP001597169">
    <property type="component" value="Unassembled WGS sequence"/>
</dbReference>
<evidence type="ECO:0000256" key="1">
    <source>
        <dbReference type="SAM" id="MobiDB-lite"/>
    </source>
</evidence>